<keyword evidence="3" id="KW-1185">Reference proteome</keyword>
<dbReference type="EMBL" id="NXLX01000021">
    <property type="protein sequence ID" value="RDU72341.1"/>
    <property type="molecule type" value="Genomic_DNA"/>
</dbReference>
<comment type="caution">
    <text evidence="2">The sequence shown here is derived from an EMBL/GenBank/DDBJ whole genome shotgun (WGS) entry which is preliminary data.</text>
</comment>
<keyword evidence="1" id="KW-0732">Signal</keyword>
<evidence type="ECO:0000313" key="3">
    <source>
        <dbReference type="Proteomes" id="UP000256695"/>
    </source>
</evidence>
<dbReference type="AlphaFoldDB" id="A0A3D8J6A6"/>
<dbReference type="RefSeq" id="WP_115579524.1">
    <property type="nucleotide sequence ID" value="NZ_NXLX01000021.1"/>
</dbReference>
<accession>A0A3D8J6A6</accession>
<name>A0A3D8J6A6_9HELI</name>
<organism evidence="2 3">
    <name type="scientific">Helicobacter anseris</name>
    <dbReference type="NCBI Taxonomy" id="375926"/>
    <lineage>
        <taxon>Bacteria</taxon>
        <taxon>Pseudomonadati</taxon>
        <taxon>Campylobacterota</taxon>
        <taxon>Epsilonproteobacteria</taxon>
        <taxon>Campylobacterales</taxon>
        <taxon>Helicobacteraceae</taxon>
        <taxon>Helicobacter</taxon>
    </lineage>
</organism>
<proteinExistence type="predicted"/>
<reference evidence="2 3" key="1">
    <citation type="submission" date="2018-04" db="EMBL/GenBank/DDBJ databases">
        <title>Novel Campyloabacter and Helicobacter Species and Strains.</title>
        <authorList>
            <person name="Mannion A.J."/>
            <person name="Shen Z."/>
            <person name="Fox J.G."/>
        </authorList>
    </citation>
    <scope>NUCLEOTIDE SEQUENCE [LARGE SCALE GENOMIC DNA]</scope>
    <source>
        <strain evidence="2 3">MIT 04-9362</strain>
    </source>
</reference>
<feature type="signal peptide" evidence="1">
    <location>
        <begin position="1"/>
        <end position="18"/>
    </location>
</feature>
<protein>
    <submittedName>
        <fullName evidence="2">Uncharacterized protein</fullName>
    </submittedName>
</protein>
<evidence type="ECO:0000256" key="1">
    <source>
        <dbReference type="SAM" id="SignalP"/>
    </source>
</evidence>
<dbReference type="Proteomes" id="UP000256695">
    <property type="component" value="Unassembled WGS sequence"/>
</dbReference>
<gene>
    <name evidence="2" type="ORF">CQA57_06990</name>
</gene>
<feature type="chain" id="PRO_5017653915" evidence="1">
    <location>
        <begin position="19"/>
        <end position="96"/>
    </location>
</feature>
<evidence type="ECO:0000313" key="2">
    <source>
        <dbReference type="EMBL" id="RDU72341.1"/>
    </source>
</evidence>
<sequence>MKKVIFFAIFLTSLNAGAGDNFKIILDMIGVLNDNKDKYDFEFDLDGNENALDNTGINSYRLEANSAVDSLNPEEIFNNSTQNFNNSLNKFKENAK</sequence>